<reference evidence="1" key="1">
    <citation type="submission" date="2021-04" db="EMBL/GenBank/DDBJ databases">
        <authorList>
            <consortium name="Wellcome Sanger Institute Data Sharing"/>
        </authorList>
    </citation>
    <scope>NUCLEOTIDE SEQUENCE [LARGE SCALE GENOMIC DNA]</scope>
</reference>
<dbReference type="Gene3D" id="3.40.50.12690">
    <property type="match status" value="1"/>
</dbReference>
<sequence length="137" mass="15065">MKGTFLICDSILRNVRLRGALTLSFPGTNVIDITEKIPSLLDSHPQVNRVVIHVGTNDTSRQQSELSQSPLCVFISGPSRVLSLNTWLSSDCSTQNQIKSNQIRFICIAPNHNKVASRHFTYRAGSGEAAICLDRLG</sequence>
<keyword evidence="2" id="KW-1185">Reference proteome</keyword>
<dbReference type="SUPFAM" id="SSF52266">
    <property type="entry name" value="SGNH hydrolase"/>
    <property type="match status" value="1"/>
</dbReference>
<organism evidence="1 2">
    <name type="scientific">Echeneis naucrates</name>
    <name type="common">Live sharksucker</name>
    <dbReference type="NCBI Taxonomy" id="173247"/>
    <lineage>
        <taxon>Eukaryota</taxon>
        <taxon>Metazoa</taxon>
        <taxon>Chordata</taxon>
        <taxon>Craniata</taxon>
        <taxon>Vertebrata</taxon>
        <taxon>Euteleostomi</taxon>
        <taxon>Actinopterygii</taxon>
        <taxon>Neopterygii</taxon>
        <taxon>Teleostei</taxon>
        <taxon>Neoteleostei</taxon>
        <taxon>Acanthomorphata</taxon>
        <taxon>Carangaria</taxon>
        <taxon>Carangiformes</taxon>
        <taxon>Echeneidae</taxon>
        <taxon>Echeneis</taxon>
    </lineage>
</organism>
<evidence type="ECO:0000313" key="2">
    <source>
        <dbReference type="Proteomes" id="UP000472264"/>
    </source>
</evidence>
<name>A0A665V9A3_ECHNA</name>
<dbReference type="InParanoid" id="A0A665V9A3"/>
<dbReference type="Proteomes" id="UP000472264">
    <property type="component" value="Chromosome 18"/>
</dbReference>
<reference evidence="1" key="3">
    <citation type="submission" date="2025-09" db="UniProtKB">
        <authorList>
            <consortium name="Ensembl"/>
        </authorList>
    </citation>
    <scope>IDENTIFICATION</scope>
</reference>
<dbReference type="AlphaFoldDB" id="A0A665V9A3"/>
<evidence type="ECO:0000313" key="1">
    <source>
        <dbReference type="Ensembl" id="ENSENLP00000028368.1"/>
    </source>
</evidence>
<proteinExistence type="predicted"/>
<reference evidence="1" key="2">
    <citation type="submission" date="2025-08" db="UniProtKB">
        <authorList>
            <consortium name="Ensembl"/>
        </authorList>
    </citation>
    <scope>IDENTIFICATION</scope>
</reference>
<dbReference type="Ensembl" id="ENSENLT00000029218.1">
    <property type="protein sequence ID" value="ENSENLP00000028368.1"/>
    <property type="gene ID" value="ENSENLG00000012664.1"/>
</dbReference>
<evidence type="ECO:0008006" key="3">
    <source>
        <dbReference type="Google" id="ProtNLM"/>
    </source>
</evidence>
<protein>
    <recommendedName>
        <fullName evidence="3">SGNH hydrolase-type esterase domain-containing protein</fullName>
    </recommendedName>
</protein>
<accession>A0A665V9A3</accession>